<dbReference type="Proteomes" id="UP000811545">
    <property type="component" value="Unassembled WGS sequence"/>
</dbReference>
<comment type="caution">
    <text evidence="7">The sequence shown here is derived from an EMBL/GenBank/DDBJ whole genome shotgun (WGS) entry which is preliminary data.</text>
</comment>
<keyword evidence="4 6" id="KW-1133">Transmembrane helix</keyword>
<dbReference type="Pfam" id="PF03739">
    <property type="entry name" value="LptF_LptG"/>
    <property type="match status" value="1"/>
</dbReference>
<evidence type="ECO:0000256" key="1">
    <source>
        <dbReference type="ARBA" id="ARBA00004651"/>
    </source>
</evidence>
<dbReference type="GO" id="GO:0043190">
    <property type="term" value="C:ATP-binding cassette (ABC) transporter complex"/>
    <property type="evidence" value="ECO:0007669"/>
    <property type="project" value="TreeGrafter"/>
</dbReference>
<dbReference type="InterPro" id="IPR005495">
    <property type="entry name" value="LptG/LptF_permease"/>
</dbReference>
<accession>A0A9E2F6Y6</accession>
<dbReference type="EMBL" id="QLTW01000043">
    <property type="protein sequence ID" value="MBT9145048.1"/>
    <property type="molecule type" value="Genomic_DNA"/>
</dbReference>
<dbReference type="PANTHER" id="PTHR33529:SF6">
    <property type="entry name" value="YJGP_YJGQ FAMILY PERMEASE"/>
    <property type="match status" value="1"/>
</dbReference>
<evidence type="ECO:0000256" key="2">
    <source>
        <dbReference type="ARBA" id="ARBA00022475"/>
    </source>
</evidence>
<evidence type="ECO:0000313" key="7">
    <source>
        <dbReference type="EMBL" id="MBT9145048.1"/>
    </source>
</evidence>
<feature type="transmembrane region" description="Helical" evidence="6">
    <location>
        <begin position="12"/>
        <end position="30"/>
    </location>
</feature>
<dbReference type="AlphaFoldDB" id="A0A9E2F6Y6"/>
<dbReference type="PANTHER" id="PTHR33529">
    <property type="entry name" value="SLR0882 PROTEIN-RELATED"/>
    <property type="match status" value="1"/>
</dbReference>
<feature type="transmembrane region" description="Helical" evidence="6">
    <location>
        <begin position="275"/>
        <end position="295"/>
    </location>
</feature>
<evidence type="ECO:0000256" key="5">
    <source>
        <dbReference type="ARBA" id="ARBA00023136"/>
    </source>
</evidence>
<organism evidence="7 8">
    <name type="scientific">Psychracetigena formicireducens</name>
    <dbReference type="NCBI Taxonomy" id="2986056"/>
    <lineage>
        <taxon>Bacteria</taxon>
        <taxon>Bacillati</taxon>
        <taxon>Candidatus Lithacetigenota</taxon>
        <taxon>Candidatus Psychracetigena</taxon>
    </lineage>
</organism>
<evidence type="ECO:0000256" key="3">
    <source>
        <dbReference type="ARBA" id="ARBA00022692"/>
    </source>
</evidence>
<sequence>MKVLSFYVVREFLFALPPSFLIFNFIFFVGRLPQLINVVIDGGGGVLFRLLTHIFTLSLPYSLPIAVLAAILAVTGRLSDNNEFLAVRASGIRVWHLFTLVFLVSFFASLFLLYFGNNVSPLAKYRLETTIHRLAEKGPYVLFEERVFVKEFTGYRFFVEQVKGEELRGVHIWQLRGEKFPVTISARRGRVVSDASGERIILLLFDGVKEEVVAADLRDYRRSRFKEYQLSVLLPQTIERGRRLREMTLQELRDEVGVLKGRKVYALLTEINRRAALAFTPLIFVVIGVPLGIIVKKGGRSVGFGLSVLVVIIYYIMMMFFGALSEGGMLPPAIAMWLPGGVLAAAGTFLIKGS</sequence>
<proteinExistence type="predicted"/>
<dbReference type="GO" id="GO:0015920">
    <property type="term" value="P:lipopolysaccharide transport"/>
    <property type="evidence" value="ECO:0007669"/>
    <property type="project" value="TreeGrafter"/>
</dbReference>
<comment type="subcellular location">
    <subcellularLocation>
        <location evidence="1">Cell membrane</location>
        <topology evidence="1">Multi-pass membrane protein</topology>
    </subcellularLocation>
</comment>
<feature type="transmembrane region" description="Helical" evidence="6">
    <location>
        <begin position="302"/>
        <end position="324"/>
    </location>
</feature>
<feature type="transmembrane region" description="Helical" evidence="6">
    <location>
        <begin position="330"/>
        <end position="351"/>
    </location>
</feature>
<evidence type="ECO:0000256" key="6">
    <source>
        <dbReference type="SAM" id="Phobius"/>
    </source>
</evidence>
<keyword evidence="5 6" id="KW-0472">Membrane</keyword>
<evidence type="ECO:0000256" key="4">
    <source>
        <dbReference type="ARBA" id="ARBA00022989"/>
    </source>
</evidence>
<reference evidence="7 8" key="1">
    <citation type="journal article" date="2021" name="bioRxiv">
        <title>Unique metabolic strategies in Hadean analogues reveal hints for primordial physiology.</title>
        <authorList>
            <person name="Nobu M.K."/>
            <person name="Nakai R."/>
            <person name="Tamazawa S."/>
            <person name="Mori H."/>
            <person name="Toyoda A."/>
            <person name="Ijiri A."/>
            <person name="Suzuki S."/>
            <person name="Kurokawa K."/>
            <person name="Kamagata Y."/>
            <person name="Tamaki H."/>
        </authorList>
    </citation>
    <scope>NUCLEOTIDE SEQUENCE [LARGE SCALE GENOMIC DNA]</scope>
    <source>
        <strain evidence="7">BS525</strain>
    </source>
</reference>
<keyword evidence="2" id="KW-1003">Cell membrane</keyword>
<protein>
    <submittedName>
        <fullName evidence="7">Lipopolysaccharide export system permease protein LptF</fullName>
    </submittedName>
</protein>
<feature type="transmembrane region" description="Helical" evidence="6">
    <location>
        <begin position="50"/>
        <end position="74"/>
    </location>
</feature>
<evidence type="ECO:0000313" key="8">
    <source>
        <dbReference type="Proteomes" id="UP000811545"/>
    </source>
</evidence>
<name>A0A9E2F6Y6_PSYF1</name>
<gene>
    <name evidence="7" type="primary">lptF</name>
    <name evidence="7" type="ORF">DDT42_00913</name>
</gene>
<feature type="transmembrane region" description="Helical" evidence="6">
    <location>
        <begin position="94"/>
        <end position="115"/>
    </location>
</feature>
<keyword evidence="3 6" id="KW-0812">Transmembrane</keyword>